<sequence>MGSGYHARPATLVLRLILIVILAISLWFMITSP</sequence>
<reference evidence="2 3" key="1">
    <citation type="submission" date="2012-10" db="EMBL/GenBank/DDBJ databases">
        <title>The draft sequence of the Mycobacterium pheli genome.</title>
        <authorList>
            <person name="Pettersson B.M.F."/>
            <person name="Das S."/>
            <person name="Dasgupta S."/>
            <person name="Bhattacharya A."/>
            <person name="Kirsebom L.A."/>
        </authorList>
    </citation>
    <scope>NUCLEOTIDE SEQUENCE [LARGE SCALE GENOMIC DNA]</scope>
    <source>
        <strain evidence="2 3">CCUG 21000</strain>
    </source>
</reference>
<evidence type="ECO:0000313" key="3">
    <source>
        <dbReference type="Proteomes" id="UP000325690"/>
    </source>
</evidence>
<organism evidence="2 3">
    <name type="scientific">Mycolicibacterium phlei DSM 43239 = CCUG 21000</name>
    <dbReference type="NCBI Taxonomy" id="1226750"/>
    <lineage>
        <taxon>Bacteria</taxon>
        <taxon>Bacillati</taxon>
        <taxon>Actinomycetota</taxon>
        <taxon>Actinomycetes</taxon>
        <taxon>Mycobacteriales</taxon>
        <taxon>Mycobacteriaceae</taxon>
        <taxon>Mycolicibacterium</taxon>
    </lineage>
</organism>
<accession>A0A5N5UZ09</accession>
<dbReference type="AlphaFoldDB" id="A0A5N5UZ09"/>
<protein>
    <submittedName>
        <fullName evidence="2">Uncharacterized protein</fullName>
    </submittedName>
</protein>
<gene>
    <name evidence="2" type="ORF">MPHL21000_16625</name>
</gene>
<feature type="transmembrane region" description="Helical" evidence="1">
    <location>
        <begin position="12"/>
        <end position="30"/>
    </location>
</feature>
<evidence type="ECO:0000256" key="1">
    <source>
        <dbReference type="SAM" id="Phobius"/>
    </source>
</evidence>
<keyword evidence="1" id="KW-1133">Transmembrane helix</keyword>
<keyword evidence="1" id="KW-0472">Membrane</keyword>
<dbReference type="EMBL" id="ANBP01000023">
    <property type="protein sequence ID" value="KAB7754796.1"/>
    <property type="molecule type" value="Genomic_DNA"/>
</dbReference>
<dbReference type="Proteomes" id="UP000325690">
    <property type="component" value="Unassembled WGS sequence"/>
</dbReference>
<name>A0A5N5UZ09_MYCPH</name>
<keyword evidence="3" id="KW-1185">Reference proteome</keyword>
<proteinExistence type="predicted"/>
<keyword evidence="1" id="KW-0812">Transmembrane</keyword>
<comment type="caution">
    <text evidence="2">The sequence shown here is derived from an EMBL/GenBank/DDBJ whole genome shotgun (WGS) entry which is preliminary data.</text>
</comment>
<evidence type="ECO:0000313" key="2">
    <source>
        <dbReference type="EMBL" id="KAB7754796.1"/>
    </source>
</evidence>